<dbReference type="Gene3D" id="3.90.550.10">
    <property type="entry name" value="Spore Coat Polysaccharide Biosynthesis Protein SpsA, Chain A"/>
    <property type="match status" value="1"/>
</dbReference>
<comment type="function">
    <text evidence="6">Catalyzes the last two sequential reactions in the de novo biosynthetic pathway for UDP-N-acetylglucosamine (UDP-GlcNAc). The C-terminal domain catalyzes the transfer of acetyl group from acetyl coenzyme A to glucosamine-1-phosphate (GlcN-1-P) to produce N-acetylglucosamine-1-phosphate (GlcNAc-1-P), which is converted into UDP-GlcNAc by the transfer of uridine 5-monophosphate (from uridine 5-triphosphate), a reaction catalyzed by the N-terminal domain.</text>
</comment>
<evidence type="ECO:0000256" key="3">
    <source>
        <dbReference type="ARBA" id="ARBA00023315"/>
    </source>
</evidence>
<dbReference type="PANTHER" id="PTHR43584:SF3">
    <property type="entry name" value="BIFUNCTIONAL PROTEIN GLMU"/>
    <property type="match status" value="1"/>
</dbReference>
<dbReference type="EMBL" id="MWBO01000012">
    <property type="protein sequence ID" value="OQA53061.1"/>
    <property type="molecule type" value="Genomic_DNA"/>
</dbReference>
<gene>
    <name evidence="8" type="primary">glmU_1</name>
    <name evidence="8" type="ORF">BWY43_00215</name>
</gene>
<evidence type="ECO:0000313" key="8">
    <source>
        <dbReference type="EMBL" id="OQA53061.1"/>
    </source>
</evidence>
<accession>A0A1V5SFT9</accession>
<evidence type="ECO:0000256" key="5">
    <source>
        <dbReference type="ARBA" id="ARBA00048493"/>
    </source>
</evidence>
<sequence>MKNGKKIFAIVMAGGKGTRIGATDKPKGMFEVSGRPLIHWAIEPLEQLKNDGVIDRIITVVGFQGDKIVDYLGQRSEFVWQDQQLGTAHAVRQAENLIAGEDALTIITNGDHPLYTKETYVSALDNSFSNEAVVNFSVANDPERFDDYGRVIRGEDGEILKVVELKNASDEQRKIPERNINLYVIDNKWLFGALGRINMNPLKQEYYLTDIIEVASEEGAKIITTQIENLDEAQGVNTPEDLQMVEKILLSK</sequence>
<dbReference type="PANTHER" id="PTHR43584">
    <property type="entry name" value="NUCLEOTIDYL TRANSFERASE"/>
    <property type="match status" value="1"/>
</dbReference>
<reference evidence="8" key="1">
    <citation type="submission" date="2017-02" db="EMBL/GenBank/DDBJ databases">
        <title>Delving into the versatile metabolic prowess of the omnipresent phylum Bacteroidetes.</title>
        <authorList>
            <person name="Nobu M.K."/>
            <person name="Mei R."/>
            <person name="Narihiro T."/>
            <person name="Kuroda K."/>
            <person name="Liu W.-T."/>
        </authorList>
    </citation>
    <scope>NUCLEOTIDE SEQUENCE</scope>
    <source>
        <strain evidence="8">ADurb.Bin280</strain>
    </source>
</reference>
<evidence type="ECO:0000259" key="7">
    <source>
        <dbReference type="Pfam" id="PF00483"/>
    </source>
</evidence>
<comment type="caution">
    <text evidence="8">The sequence shown here is derived from an EMBL/GenBank/DDBJ whole genome shotgun (WGS) entry which is preliminary data.</text>
</comment>
<dbReference type="GO" id="GO:0019134">
    <property type="term" value="F:glucosamine-1-phosphate N-acetyltransferase activity"/>
    <property type="evidence" value="ECO:0007669"/>
    <property type="project" value="UniProtKB-EC"/>
</dbReference>
<comment type="catalytic activity">
    <reaction evidence="4">
        <text>alpha-D-glucosamine 1-phosphate + acetyl-CoA = N-acetyl-alpha-D-glucosamine 1-phosphate + CoA + H(+)</text>
        <dbReference type="Rhea" id="RHEA:13725"/>
        <dbReference type="ChEBI" id="CHEBI:15378"/>
        <dbReference type="ChEBI" id="CHEBI:57287"/>
        <dbReference type="ChEBI" id="CHEBI:57288"/>
        <dbReference type="ChEBI" id="CHEBI:57776"/>
        <dbReference type="ChEBI" id="CHEBI:58516"/>
        <dbReference type="EC" id="2.3.1.157"/>
    </reaction>
</comment>
<dbReference type="Pfam" id="PF00483">
    <property type="entry name" value="NTP_transferase"/>
    <property type="match status" value="1"/>
</dbReference>
<keyword evidence="3" id="KW-0012">Acyltransferase</keyword>
<keyword evidence="1" id="KW-0808">Transferase</keyword>
<evidence type="ECO:0000256" key="1">
    <source>
        <dbReference type="ARBA" id="ARBA00022679"/>
    </source>
</evidence>
<dbReference type="AlphaFoldDB" id="A0A1V5SFT9"/>
<dbReference type="GO" id="GO:0003977">
    <property type="term" value="F:UDP-N-acetylglucosamine diphosphorylase activity"/>
    <property type="evidence" value="ECO:0007669"/>
    <property type="project" value="UniProtKB-EC"/>
</dbReference>
<feature type="domain" description="Nucleotidyl transferase" evidence="7">
    <location>
        <begin position="9"/>
        <end position="219"/>
    </location>
</feature>
<dbReference type="SUPFAM" id="SSF53448">
    <property type="entry name" value="Nucleotide-diphospho-sugar transferases"/>
    <property type="match status" value="1"/>
</dbReference>
<dbReference type="InterPro" id="IPR050065">
    <property type="entry name" value="GlmU-like"/>
</dbReference>
<dbReference type="Proteomes" id="UP000485367">
    <property type="component" value="Unassembled WGS sequence"/>
</dbReference>
<organism evidence="8">
    <name type="scientific">candidate division WS2 bacterium ADurb.Bin280</name>
    <dbReference type="NCBI Taxonomy" id="1852829"/>
    <lineage>
        <taxon>Bacteria</taxon>
        <taxon>candidate division WS2</taxon>
    </lineage>
</organism>
<protein>
    <submittedName>
        <fullName evidence="8">Bifunctional protein GlmU</fullName>
    </submittedName>
</protein>
<evidence type="ECO:0000256" key="2">
    <source>
        <dbReference type="ARBA" id="ARBA00022695"/>
    </source>
</evidence>
<comment type="catalytic activity">
    <reaction evidence="5">
        <text>N-acetyl-alpha-D-glucosamine 1-phosphate + UTP + H(+) = UDP-N-acetyl-alpha-D-glucosamine + diphosphate</text>
        <dbReference type="Rhea" id="RHEA:13509"/>
        <dbReference type="ChEBI" id="CHEBI:15378"/>
        <dbReference type="ChEBI" id="CHEBI:33019"/>
        <dbReference type="ChEBI" id="CHEBI:46398"/>
        <dbReference type="ChEBI" id="CHEBI:57705"/>
        <dbReference type="ChEBI" id="CHEBI:57776"/>
        <dbReference type="EC" id="2.7.7.23"/>
    </reaction>
</comment>
<proteinExistence type="predicted"/>
<dbReference type="InterPro" id="IPR005835">
    <property type="entry name" value="NTP_transferase_dom"/>
</dbReference>
<evidence type="ECO:0000256" key="6">
    <source>
        <dbReference type="ARBA" id="ARBA00049628"/>
    </source>
</evidence>
<keyword evidence="2" id="KW-0548">Nucleotidyltransferase</keyword>
<dbReference type="InterPro" id="IPR029044">
    <property type="entry name" value="Nucleotide-diphossugar_trans"/>
</dbReference>
<evidence type="ECO:0000256" key="4">
    <source>
        <dbReference type="ARBA" id="ARBA00048247"/>
    </source>
</evidence>
<name>A0A1V5SFT9_9BACT</name>